<dbReference type="SUPFAM" id="SSF111126">
    <property type="entry name" value="Ligand-binding domain in the NO signalling and Golgi transport"/>
    <property type="match status" value="1"/>
</dbReference>
<reference evidence="3" key="1">
    <citation type="journal article" date="2019" name="Int. J. Syst. Evol. Microbiol.">
        <title>The Global Catalogue of Microorganisms (GCM) 10K type strain sequencing project: providing services to taxonomists for standard genome sequencing and annotation.</title>
        <authorList>
            <consortium name="The Broad Institute Genomics Platform"/>
            <consortium name="The Broad Institute Genome Sequencing Center for Infectious Disease"/>
            <person name="Wu L."/>
            <person name="Ma J."/>
        </authorList>
    </citation>
    <scope>NUCLEOTIDE SEQUENCE [LARGE SCALE GENOMIC DNA]</scope>
    <source>
        <strain evidence="3">JCM 18392</strain>
    </source>
</reference>
<name>A0ABP9DTT3_9GAMM</name>
<dbReference type="Pfam" id="PF07700">
    <property type="entry name" value="HNOB"/>
    <property type="match status" value="1"/>
</dbReference>
<dbReference type="SMART" id="SM00989">
    <property type="entry name" value="V4R"/>
    <property type="match status" value="1"/>
</dbReference>
<protein>
    <submittedName>
        <fullName evidence="2">Heme NO-binding domain-containing protein</fullName>
    </submittedName>
</protein>
<dbReference type="InterPro" id="IPR011644">
    <property type="entry name" value="Heme_NO-bd"/>
</dbReference>
<proteinExistence type="predicted"/>
<sequence length="180" mass="20235">MKGVVLELLGRCARDAFGEQAWQRAIAQAGLAEPFDQQRTYPDAEFNALVAAVATERGIGIDDAQRWFGESAVAHFHAMAPHLFDQHQDSWSFLLTLNDIIHPQVRRDFPGASAPDFGFDANEAGELVMTYHSQRRMCAFAEGLILASMRHYDDPPELRHVRCMHRGDPHCEFVLTALQT</sequence>
<evidence type="ECO:0000259" key="1">
    <source>
        <dbReference type="SMART" id="SM00989"/>
    </source>
</evidence>
<dbReference type="RefSeq" id="WP_345293809.1">
    <property type="nucleotide sequence ID" value="NZ_BAABJY010000001.1"/>
</dbReference>
<dbReference type="InterPro" id="IPR024096">
    <property type="entry name" value="NO_sig/Golgi_transp_ligand-bd"/>
</dbReference>
<dbReference type="Proteomes" id="UP001501323">
    <property type="component" value="Unassembled WGS sequence"/>
</dbReference>
<organism evidence="2 3">
    <name type="scientific">Luteimonas vadosa</name>
    <dbReference type="NCBI Taxonomy" id="1165507"/>
    <lineage>
        <taxon>Bacteria</taxon>
        <taxon>Pseudomonadati</taxon>
        <taxon>Pseudomonadota</taxon>
        <taxon>Gammaproteobacteria</taxon>
        <taxon>Lysobacterales</taxon>
        <taxon>Lysobacteraceae</taxon>
        <taxon>Luteimonas</taxon>
    </lineage>
</organism>
<dbReference type="InterPro" id="IPR038158">
    <property type="entry name" value="H-NOX_domain_sf"/>
</dbReference>
<keyword evidence="3" id="KW-1185">Reference proteome</keyword>
<feature type="domain" description="4-vinyl reductase 4VR" evidence="1">
    <location>
        <begin position="117"/>
        <end position="177"/>
    </location>
</feature>
<evidence type="ECO:0000313" key="2">
    <source>
        <dbReference type="EMBL" id="GAA4855459.1"/>
    </source>
</evidence>
<accession>A0ABP9DTT3</accession>
<comment type="caution">
    <text evidence="2">The sequence shown here is derived from an EMBL/GenBank/DDBJ whole genome shotgun (WGS) entry which is preliminary data.</text>
</comment>
<dbReference type="EMBL" id="BAABJY010000001">
    <property type="protein sequence ID" value="GAA4855459.1"/>
    <property type="molecule type" value="Genomic_DNA"/>
</dbReference>
<evidence type="ECO:0000313" key="3">
    <source>
        <dbReference type="Proteomes" id="UP001501323"/>
    </source>
</evidence>
<dbReference type="Gene3D" id="3.90.1520.10">
    <property type="entry name" value="H-NOX domain"/>
    <property type="match status" value="1"/>
</dbReference>
<gene>
    <name evidence="2" type="ORF">GCM10023332_03850</name>
</gene>
<dbReference type="InterPro" id="IPR004096">
    <property type="entry name" value="V4R"/>
</dbReference>